<proteinExistence type="predicted"/>
<gene>
    <name evidence="1" type="ORF">FPQ14_04610</name>
</gene>
<accession>A0A556RNE8</accession>
<comment type="caution">
    <text evidence="1">The sequence shown here is derived from an EMBL/GenBank/DDBJ whole genome shotgun (WGS) entry which is preliminary data.</text>
</comment>
<evidence type="ECO:0000313" key="1">
    <source>
        <dbReference type="EMBL" id="TSJ90354.1"/>
    </source>
</evidence>
<organism evidence="1 2">
    <name type="scientific">Gilliamella apicola</name>
    <dbReference type="NCBI Taxonomy" id="1196095"/>
    <lineage>
        <taxon>Bacteria</taxon>
        <taxon>Pseudomonadati</taxon>
        <taxon>Pseudomonadota</taxon>
        <taxon>Gammaproteobacteria</taxon>
        <taxon>Orbales</taxon>
        <taxon>Orbaceae</taxon>
        <taxon>Gilliamella</taxon>
    </lineage>
</organism>
<protein>
    <recommendedName>
        <fullName evidence="3">Protein K</fullName>
    </recommendedName>
</protein>
<evidence type="ECO:0000313" key="2">
    <source>
        <dbReference type="Proteomes" id="UP000319138"/>
    </source>
</evidence>
<dbReference type="RefSeq" id="WP_144188820.1">
    <property type="nucleotide sequence ID" value="NZ_VMHL01000002.1"/>
</dbReference>
<evidence type="ECO:0008006" key="3">
    <source>
        <dbReference type="Google" id="ProtNLM"/>
    </source>
</evidence>
<reference evidence="1 2" key="1">
    <citation type="submission" date="2019-07" db="EMBL/GenBank/DDBJ databases">
        <title>Gilliamella genomes.</title>
        <authorList>
            <person name="Zheng H."/>
        </authorList>
    </citation>
    <scope>NUCLEOTIDE SEQUENCE [LARGE SCALE GENOMIC DNA]</scope>
    <source>
        <strain evidence="1 2">W8131</strain>
    </source>
</reference>
<dbReference type="Proteomes" id="UP000319138">
    <property type="component" value="Unassembled WGS sequence"/>
</dbReference>
<dbReference type="AlphaFoldDB" id="A0A556RNE8"/>
<dbReference type="EMBL" id="VMHL01000002">
    <property type="protein sequence ID" value="TSJ90354.1"/>
    <property type="molecule type" value="Genomic_DNA"/>
</dbReference>
<dbReference type="PROSITE" id="PS51257">
    <property type="entry name" value="PROKAR_LIPOPROTEIN"/>
    <property type="match status" value="1"/>
</dbReference>
<name>A0A556RNE8_9GAMM</name>
<sequence>MKGLKYSALFLMVATLFGCDDSKSKPADNTANSDLAKTVTASNDTAASKPDLSKDQDNYINEAKRFLPAKVSGNVNLVDLYKDNNTINYKYEMNISKDEMDIEQSKKTTAEALKSLYCMDNSEMKAFKTAFPDGAIHNYYIKDEMVFSIPLKPTDCNNQN</sequence>